<evidence type="ECO:0000256" key="1">
    <source>
        <dbReference type="ARBA" id="ARBA00004123"/>
    </source>
</evidence>
<keyword evidence="6" id="KW-0175">Coiled coil</keyword>
<evidence type="ECO:0000256" key="4">
    <source>
        <dbReference type="ARBA" id="ARBA00022763"/>
    </source>
</evidence>
<keyword evidence="9" id="KW-0539">Nucleus</keyword>
<dbReference type="Pfam" id="PF10376">
    <property type="entry name" value="Mei5"/>
    <property type="match status" value="1"/>
</dbReference>
<proteinExistence type="inferred from homology"/>
<evidence type="ECO:0000256" key="2">
    <source>
        <dbReference type="ARBA" id="ARBA00008729"/>
    </source>
</evidence>
<keyword evidence="8" id="KW-0234">DNA repair</keyword>
<organism evidence="11 12">
    <name type="scientific">Daphnia magna</name>
    <dbReference type="NCBI Taxonomy" id="35525"/>
    <lineage>
        <taxon>Eukaryota</taxon>
        <taxon>Metazoa</taxon>
        <taxon>Ecdysozoa</taxon>
        <taxon>Arthropoda</taxon>
        <taxon>Crustacea</taxon>
        <taxon>Branchiopoda</taxon>
        <taxon>Diplostraca</taxon>
        <taxon>Cladocera</taxon>
        <taxon>Anomopoda</taxon>
        <taxon>Daphniidae</taxon>
        <taxon>Daphnia</taxon>
    </lineage>
</organism>
<sequence>MEETLENVSKRIKEKEEILRKLKMIKLHRIKHSTDQLESLIKEWTGICQQALQDLQQKLADQGSDSAAIGIPELLRHLNIEPELVGYLNHNNIRSQENFRSLLKDGRAKEDPLAASSCHAPHRFEWTVERPMTFYYLGQPSPHSEAN</sequence>
<evidence type="ECO:0000256" key="6">
    <source>
        <dbReference type="ARBA" id="ARBA00023054"/>
    </source>
</evidence>
<protein>
    <recommendedName>
        <fullName evidence="3">Swi5-dependent recombination DNA repair protein 1 homolog</fullName>
    </recommendedName>
    <alternativeName>
        <fullName evidence="10">Meiosis protein 5 homolog</fullName>
    </alternativeName>
</protein>
<comment type="caution">
    <text evidence="11">The sequence shown here is derived from an EMBL/GenBank/DDBJ whole genome shotgun (WGS) entry which is preliminary data.</text>
</comment>
<evidence type="ECO:0000313" key="12">
    <source>
        <dbReference type="Proteomes" id="UP001234178"/>
    </source>
</evidence>
<dbReference type="PANTHER" id="PTHR28643:SF1">
    <property type="entry name" value="SWI5-DEPENDENT RECOMBINATION DNA REPAIR PROTEIN 1 HOMOLOG"/>
    <property type="match status" value="1"/>
</dbReference>
<evidence type="ECO:0000313" key="11">
    <source>
        <dbReference type="EMBL" id="KAK4008243.1"/>
    </source>
</evidence>
<evidence type="ECO:0000256" key="3">
    <source>
        <dbReference type="ARBA" id="ARBA00014688"/>
    </source>
</evidence>
<keyword evidence="12" id="KW-1185">Reference proteome</keyword>
<reference evidence="11 12" key="1">
    <citation type="journal article" date="2023" name="Nucleic Acids Res.">
        <title>The hologenome of Daphnia magna reveals possible DNA methylation and microbiome-mediated evolution of the host genome.</title>
        <authorList>
            <person name="Chaturvedi A."/>
            <person name="Li X."/>
            <person name="Dhandapani V."/>
            <person name="Marshall H."/>
            <person name="Kissane S."/>
            <person name="Cuenca-Cambronero M."/>
            <person name="Asole G."/>
            <person name="Calvet F."/>
            <person name="Ruiz-Romero M."/>
            <person name="Marangio P."/>
            <person name="Guigo R."/>
            <person name="Rago D."/>
            <person name="Mirbahai L."/>
            <person name="Eastwood N."/>
            <person name="Colbourne J.K."/>
            <person name="Zhou J."/>
            <person name="Mallon E."/>
            <person name="Orsini L."/>
        </authorList>
    </citation>
    <scope>NUCLEOTIDE SEQUENCE [LARGE SCALE GENOMIC DNA]</scope>
    <source>
        <strain evidence="11">LRV0_1</strain>
    </source>
</reference>
<gene>
    <name evidence="11" type="ORF">OUZ56_013391</name>
</gene>
<dbReference type="Gene3D" id="6.10.140.1020">
    <property type="match status" value="1"/>
</dbReference>
<comment type="subcellular location">
    <subcellularLocation>
        <location evidence="1">Nucleus</location>
    </subcellularLocation>
</comment>
<accession>A0ABQ9Z5R3</accession>
<dbReference type="PANTHER" id="PTHR28643">
    <property type="entry name" value="SWI5-DEPENDENT RECOMBINATION DNA REPAIR PROTEIN 1 HOMOLOG"/>
    <property type="match status" value="1"/>
</dbReference>
<evidence type="ECO:0000256" key="7">
    <source>
        <dbReference type="ARBA" id="ARBA00023163"/>
    </source>
</evidence>
<evidence type="ECO:0000256" key="10">
    <source>
        <dbReference type="ARBA" id="ARBA00033234"/>
    </source>
</evidence>
<dbReference type="InterPro" id="IPR042429">
    <property type="entry name" value="SFR1"/>
</dbReference>
<evidence type="ECO:0000256" key="8">
    <source>
        <dbReference type="ARBA" id="ARBA00023204"/>
    </source>
</evidence>
<comment type="similarity">
    <text evidence="2">Belongs to the SFR1/MEI5 family.</text>
</comment>
<dbReference type="EMBL" id="JAOYFB010000002">
    <property type="protein sequence ID" value="KAK4008243.1"/>
    <property type="molecule type" value="Genomic_DNA"/>
</dbReference>
<keyword evidence="5" id="KW-0805">Transcription regulation</keyword>
<dbReference type="InterPro" id="IPR018468">
    <property type="entry name" value="SFR1/Mei5"/>
</dbReference>
<keyword evidence="7" id="KW-0804">Transcription</keyword>
<keyword evidence="4" id="KW-0227">DNA damage</keyword>
<name>A0ABQ9Z5R3_9CRUS</name>
<evidence type="ECO:0000256" key="5">
    <source>
        <dbReference type="ARBA" id="ARBA00023015"/>
    </source>
</evidence>
<dbReference type="Proteomes" id="UP001234178">
    <property type="component" value="Unassembled WGS sequence"/>
</dbReference>
<evidence type="ECO:0000256" key="9">
    <source>
        <dbReference type="ARBA" id="ARBA00023242"/>
    </source>
</evidence>